<reference evidence="2 3" key="2">
    <citation type="journal article" date="2011" name="Mol. Biol. Evol.">
        <title>Unity in variety--the pan-genome of the Chlamydiae.</title>
        <authorList>
            <person name="Collingro A."/>
            <person name="Tischler P."/>
            <person name="Weinmaier T."/>
            <person name="Penz T."/>
            <person name="Heinz E."/>
            <person name="Brunham R.C."/>
            <person name="Read T.D."/>
            <person name="Bavoil P.M."/>
            <person name="Sachse K."/>
            <person name="Kahane S."/>
            <person name="Friedman M.G."/>
            <person name="Rattei T."/>
            <person name="Myers G.S."/>
            <person name="Horn M."/>
        </authorList>
    </citation>
    <scope>NUCLEOTIDE SEQUENCE [LARGE SCALE GENOMIC DNA]</scope>
    <source>
        <strain evidence="3">ATCC VR-1471 / Z</strain>
    </source>
</reference>
<dbReference type="EMBL" id="FR872582">
    <property type="protein sequence ID" value="CCB89224.1"/>
    <property type="molecule type" value="Genomic_DNA"/>
</dbReference>
<dbReference type="Proteomes" id="UP000000496">
    <property type="component" value="Chromosome gsn.131"/>
</dbReference>
<dbReference type="HOGENOM" id="CLU_1853882_0_0_0"/>
<keyword evidence="3" id="KW-1185">Reference proteome</keyword>
<name>F8L8T1_SIMNZ</name>
<sequence>MSGLTFVQKPLIHMGLGYVLATAIQSVGLQNYTASRLGFIVSGCITGVIDTTYDTHHVGADHKMATWVHQTFNNGNIDPKSKTTLLAAAFALSFFANFTLFLMTGNYRSFGNVALMTVLNFATGCATTELLKNKKIIS</sequence>
<dbReference type="AlphaFoldDB" id="F8L8T1"/>
<dbReference type="KEGG" id="sng:SNE_A13470"/>
<dbReference type="RefSeq" id="WP_013943691.1">
    <property type="nucleotide sequence ID" value="NC_015713.1"/>
</dbReference>
<feature type="transmembrane region" description="Helical" evidence="1">
    <location>
        <begin position="85"/>
        <end position="104"/>
    </location>
</feature>
<evidence type="ECO:0000313" key="3">
    <source>
        <dbReference type="Proteomes" id="UP000000496"/>
    </source>
</evidence>
<reference key="1">
    <citation type="journal article" date="2011" name="Mol. Biol. Evol.">
        <title>Unity in variety -- the pan-genome of the Chlamydiae.</title>
        <authorList>
            <person name="Collingro A."/>
            <person name="Tischler P."/>
            <person name="Weinmaier T."/>
            <person name="Penz T."/>
            <person name="Heinz E."/>
            <person name="Brunham R.C."/>
            <person name="Read T.D."/>
            <person name="Bavoil P.M."/>
            <person name="Sachse K."/>
            <person name="Kahane S."/>
            <person name="Friedman M.G."/>
            <person name="Rattei T."/>
            <person name="Myers G.S.A."/>
            <person name="Horn M."/>
        </authorList>
    </citation>
    <scope>NUCLEOTIDE SEQUENCE</scope>
    <source>
        <strain>Z</strain>
    </source>
</reference>
<proteinExistence type="predicted"/>
<protein>
    <submittedName>
        <fullName evidence="2">Uncharacterized protein</fullName>
    </submittedName>
</protein>
<keyword evidence="1" id="KW-0812">Transmembrane</keyword>
<feature type="transmembrane region" description="Helical" evidence="1">
    <location>
        <begin position="110"/>
        <end position="131"/>
    </location>
</feature>
<gene>
    <name evidence="2" type="ordered locus">SNE_A13470</name>
</gene>
<dbReference type="STRING" id="331113.SNE_A13470"/>
<organism evidence="2 3">
    <name type="scientific">Simkania negevensis (strain ATCC VR-1471 / DSM 27360 / Z)</name>
    <dbReference type="NCBI Taxonomy" id="331113"/>
    <lineage>
        <taxon>Bacteria</taxon>
        <taxon>Pseudomonadati</taxon>
        <taxon>Chlamydiota</taxon>
        <taxon>Chlamydiia</taxon>
        <taxon>Parachlamydiales</taxon>
        <taxon>Simkaniaceae</taxon>
        <taxon>Simkania</taxon>
    </lineage>
</organism>
<keyword evidence="1" id="KW-0472">Membrane</keyword>
<keyword evidence="1" id="KW-1133">Transmembrane helix</keyword>
<evidence type="ECO:0000313" key="2">
    <source>
        <dbReference type="EMBL" id="CCB89224.1"/>
    </source>
</evidence>
<accession>F8L8T1</accession>
<evidence type="ECO:0000256" key="1">
    <source>
        <dbReference type="SAM" id="Phobius"/>
    </source>
</evidence>